<evidence type="ECO:0000313" key="5">
    <source>
        <dbReference type="Proteomes" id="UP000242770"/>
    </source>
</evidence>
<dbReference type="PANTHER" id="PTHR28041:SF1">
    <property type="entry name" value="LARGE RIBOSOMAL SUBUNIT PROTEIN ML59"/>
    <property type="match status" value="1"/>
</dbReference>
<accession>A0A0F7RXZ1</accession>
<dbReference type="GO" id="GO:0003735">
    <property type="term" value="F:structural constituent of ribosome"/>
    <property type="evidence" value="ECO:0007669"/>
    <property type="project" value="InterPro"/>
</dbReference>
<reference evidence="4" key="2">
    <citation type="submission" date="2014-06" db="EMBL/GenBank/DDBJ databases">
        <authorList>
            <person name="Berkman J.Paul."/>
        </authorList>
    </citation>
    <scope>NUCLEOTIDE SEQUENCE [LARGE SCALE GENOMIC DNA]</scope>
</reference>
<sequence length="225" mass="24684">MAFRTTLSRNASKHISAYGSVLDRFMVSHAPSLASSSQSPSSSSANAASLFEPTKSTTTGCWAPPKYSLRRQAKLVKEAALTGQLSILPEGPKTTRIQQRLHRLAKTHAFEQMASEYQYIPKDQPRAAATKAVRPATLGERAVRPSQRVSATEREAALMAARQQVKDVGPYAGRAKVFKGSRVDKDKSKRRQEVQAKLGGMQQTVQDWQSTQTEAKNKLKPGLAF</sequence>
<evidence type="ECO:0000259" key="2">
    <source>
        <dbReference type="Pfam" id="PF18126"/>
    </source>
</evidence>
<reference evidence="5" key="3">
    <citation type="submission" date="2014-06" db="EMBL/GenBank/DDBJ databases">
        <authorList>
            <person name="Berkman P.J."/>
        </authorList>
    </citation>
    <scope>NUCLEOTIDE SEQUENCE [LARGE SCALE GENOMIC DNA]</scope>
</reference>
<dbReference type="OrthoDB" id="18529at2759"/>
<name>A0A0F7RXZ1_9BASI</name>
<organism evidence="4 5">
    <name type="scientific">Sporisorium scitamineum</name>
    <dbReference type="NCBI Taxonomy" id="49012"/>
    <lineage>
        <taxon>Eukaryota</taxon>
        <taxon>Fungi</taxon>
        <taxon>Dikarya</taxon>
        <taxon>Basidiomycota</taxon>
        <taxon>Ustilaginomycotina</taxon>
        <taxon>Ustilaginomycetes</taxon>
        <taxon>Ustilaginales</taxon>
        <taxon>Ustilaginaceae</taxon>
        <taxon>Sporisorium</taxon>
    </lineage>
</organism>
<dbReference type="EMBL" id="CCFA01004761">
    <property type="protein sequence ID" value="CDS01901.1"/>
    <property type="molecule type" value="Genomic_DNA"/>
</dbReference>
<dbReference type="Pfam" id="PF18126">
    <property type="entry name" value="Mitoc_mL59"/>
    <property type="match status" value="1"/>
</dbReference>
<dbReference type="EMBL" id="LK056689">
    <property type="protein sequence ID" value="CDR88851.1"/>
    <property type="molecule type" value="Genomic_DNA"/>
</dbReference>
<feature type="domain" description="Large ribosomal subunit protein mL59" evidence="2">
    <location>
        <begin position="22"/>
        <end position="209"/>
    </location>
</feature>
<dbReference type="Proteomes" id="UP000242770">
    <property type="component" value="Unassembled WGS sequence"/>
</dbReference>
<evidence type="ECO:0000256" key="1">
    <source>
        <dbReference type="SAM" id="MobiDB-lite"/>
    </source>
</evidence>
<evidence type="ECO:0000313" key="4">
    <source>
        <dbReference type="EMBL" id="CDS01901.1"/>
    </source>
</evidence>
<dbReference type="InterPro" id="IPR040922">
    <property type="entry name" value="Ribosomal_mL59_dom"/>
</dbReference>
<proteinExistence type="predicted"/>
<dbReference type="PANTHER" id="PTHR28041">
    <property type="entry name" value="54S RIBOSOMAL PROTEIN L25, MITOCHONDRIAL"/>
    <property type="match status" value="1"/>
</dbReference>
<feature type="compositionally biased region" description="Polar residues" evidence="1">
    <location>
        <begin position="201"/>
        <end position="214"/>
    </location>
</feature>
<reference evidence="3" key="1">
    <citation type="submission" date="2014-06" db="EMBL/GenBank/DDBJ databases">
        <authorList>
            <person name="Ju J."/>
            <person name="Zhang J."/>
        </authorList>
    </citation>
    <scope>NUCLEOTIDE SEQUENCE</scope>
    <source>
        <strain evidence="3">SscI8</strain>
    </source>
</reference>
<dbReference type="InterPro" id="IPR037507">
    <property type="entry name" value="Ribosomal_mL59"/>
</dbReference>
<dbReference type="AlphaFoldDB" id="A0A0F7RXZ1"/>
<dbReference type="STRING" id="49012.A0A0F7RXZ1"/>
<keyword evidence="5" id="KW-1185">Reference proteome</keyword>
<feature type="compositionally biased region" description="Basic and acidic residues" evidence="1">
    <location>
        <begin position="181"/>
        <end position="194"/>
    </location>
</feature>
<evidence type="ECO:0000313" key="3">
    <source>
        <dbReference type="EMBL" id="CDR88851.1"/>
    </source>
</evidence>
<dbReference type="GO" id="GO:0005762">
    <property type="term" value="C:mitochondrial large ribosomal subunit"/>
    <property type="evidence" value="ECO:0007669"/>
    <property type="project" value="InterPro"/>
</dbReference>
<feature type="region of interest" description="Disordered" evidence="1">
    <location>
        <begin position="180"/>
        <end position="225"/>
    </location>
</feature>
<protein>
    <recommendedName>
        <fullName evidence="2">Large ribosomal subunit protein mL59 domain-containing protein</fullName>
    </recommendedName>
</protein>
<gene>
    <name evidence="4" type="primary">SSCI78030.1</name>
    <name evidence="3" type="ORF">SPSC_05683</name>
</gene>